<dbReference type="InterPro" id="IPR004358">
    <property type="entry name" value="Sig_transdc_His_kin-like_C"/>
</dbReference>
<keyword evidence="8" id="KW-0547">Nucleotide-binding</keyword>
<evidence type="ECO:0000256" key="12">
    <source>
        <dbReference type="ARBA" id="ARBA00023012"/>
    </source>
</evidence>
<evidence type="ECO:0000256" key="6">
    <source>
        <dbReference type="ARBA" id="ARBA00022679"/>
    </source>
</evidence>
<dbReference type="PRINTS" id="PR00344">
    <property type="entry name" value="BCTRLSENSOR"/>
</dbReference>
<keyword evidence="10" id="KW-0067">ATP-binding</keyword>
<organism evidence="16 17">
    <name type="scientific">Lentibacillus amyloliquefaciens</name>
    <dbReference type="NCBI Taxonomy" id="1472767"/>
    <lineage>
        <taxon>Bacteria</taxon>
        <taxon>Bacillati</taxon>
        <taxon>Bacillota</taxon>
        <taxon>Bacilli</taxon>
        <taxon>Bacillales</taxon>
        <taxon>Bacillaceae</taxon>
        <taxon>Lentibacillus</taxon>
    </lineage>
</organism>
<dbReference type="KEGG" id="lao:AOX59_17665"/>
<dbReference type="GO" id="GO:0005524">
    <property type="term" value="F:ATP binding"/>
    <property type="evidence" value="ECO:0007669"/>
    <property type="project" value="UniProtKB-KW"/>
</dbReference>
<dbReference type="Gene3D" id="3.30.450.20">
    <property type="entry name" value="PAS domain"/>
    <property type="match status" value="2"/>
</dbReference>
<proteinExistence type="predicted"/>
<dbReference type="Proteomes" id="UP000050331">
    <property type="component" value="Chromosome"/>
</dbReference>
<dbReference type="PANTHER" id="PTHR43547">
    <property type="entry name" value="TWO-COMPONENT HISTIDINE KINASE"/>
    <property type="match status" value="1"/>
</dbReference>
<protein>
    <recommendedName>
        <fullName evidence="3">histidine kinase</fullName>
        <ecNumber evidence="3">2.7.13.3</ecNumber>
    </recommendedName>
</protein>
<sequence length="538" mass="59892">MGLKKLPIRLKIMILSFGIVLFSMLIGGITVIGNKYEGEEEQLGERGLMTGRIVANLSEVKEGLIQPDGWETVNPVVERMQTVNRVDYIVVLNMNRIRYSHPLDEQLGTVSSGKDEGAAFAEHSYVTRAKGEQGAVVRSFVPIMNDNHEQIGVVIVGNMLPSFLSILSSIRIEIIAIALLTLAFGIAGSYLLASHVKQQTFLMEPYEMARVLEERTAVFQAMHEGVIAVDRDEKLVVFNDKAKGILGIDGEVNGKPLEAKLSNHGIISHLRKKSKKFNETVRISDRLIMLNRIPIKVEGQFVGTMVIFQDKTDVTKMAEELTGVKAFVDALRVQNHEYMNKLHTIAGLIQLDQNERALEYVFQMTDKQEKLSKYILERVENYSIAGLIISKIRRGEELGIDVTLNESSKLETFPAMVKDHDFVKMLGNLIENAFHALKGFTDGEKHIDITIIQNADRCLIEVADNGTGITENDQQYIFEKGYSTKQGDDSGLGLYLIKQIVTRAGGTINVHSTVNKGTKMVVELPMQMGGLTTNDAVR</sequence>
<dbReference type="STRING" id="1472767.AOX59_17665"/>
<evidence type="ECO:0000256" key="2">
    <source>
        <dbReference type="ARBA" id="ARBA00004651"/>
    </source>
</evidence>
<dbReference type="InterPro" id="IPR016120">
    <property type="entry name" value="Sig_transdc_His_kin_SpoOB"/>
</dbReference>
<name>A0A0U4FRA9_9BACI</name>
<gene>
    <name evidence="16" type="ORF">AOX59_17665</name>
</gene>
<dbReference type="SUPFAM" id="SSF55890">
    <property type="entry name" value="Sporulation response regulatory protein Spo0B"/>
    <property type="match status" value="1"/>
</dbReference>
<feature type="transmembrane region" description="Helical" evidence="14">
    <location>
        <begin position="150"/>
        <end position="167"/>
    </location>
</feature>
<dbReference type="Pfam" id="PF17203">
    <property type="entry name" value="sCache_3_2"/>
    <property type="match status" value="1"/>
</dbReference>
<evidence type="ECO:0000259" key="15">
    <source>
        <dbReference type="PROSITE" id="PS50109"/>
    </source>
</evidence>
<dbReference type="Gene3D" id="3.30.565.10">
    <property type="entry name" value="Histidine kinase-like ATPase, C-terminal domain"/>
    <property type="match status" value="1"/>
</dbReference>
<dbReference type="InterPro" id="IPR033463">
    <property type="entry name" value="sCache_3"/>
</dbReference>
<evidence type="ECO:0000256" key="3">
    <source>
        <dbReference type="ARBA" id="ARBA00012438"/>
    </source>
</evidence>
<dbReference type="AlphaFoldDB" id="A0A0U4FRA9"/>
<evidence type="ECO:0000256" key="4">
    <source>
        <dbReference type="ARBA" id="ARBA00022475"/>
    </source>
</evidence>
<dbReference type="InterPro" id="IPR039506">
    <property type="entry name" value="SPOB_a"/>
</dbReference>
<dbReference type="EC" id="2.7.13.3" evidence="3"/>
<accession>A0A0U4FRA9</accession>
<evidence type="ECO:0000256" key="9">
    <source>
        <dbReference type="ARBA" id="ARBA00022777"/>
    </source>
</evidence>
<dbReference type="Pfam" id="PF14689">
    <property type="entry name" value="SPOB_a"/>
    <property type="match status" value="1"/>
</dbReference>
<dbReference type="PANTHER" id="PTHR43547:SF10">
    <property type="entry name" value="SENSOR HISTIDINE KINASE DCUS"/>
    <property type="match status" value="1"/>
</dbReference>
<dbReference type="Pfam" id="PF02518">
    <property type="entry name" value="HATPase_c"/>
    <property type="match status" value="1"/>
</dbReference>
<evidence type="ECO:0000256" key="5">
    <source>
        <dbReference type="ARBA" id="ARBA00022553"/>
    </source>
</evidence>
<comment type="subcellular location">
    <subcellularLocation>
        <location evidence="2">Cell membrane</location>
        <topology evidence="2">Multi-pass membrane protein</topology>
    </subcellularLocation>
</comment>
<dbReference type="SUPFAM" id="SSF55874">
    <property type="entry name" value="ATPase domain of HSP90 chaperone/DNA topoisomerase II/histidine kinase"/>
    <property type="match status" value="1"/>
</dbReference>
<feature type="transmembrane region" description="Helical" evidence="14">
    <location>
        <begin position="174"/>
        <end position="193"/>
    </location>
</feature>
<evidence type="ECO:0000256" key="11">
    <source>
        <dbReference type="ARBA" id="ARBA00022989"/>
    </source>
</evidence>
<keyword evidence="7 14" id="KW-0812">Transmembrane</keyword>
<evidence type="ECO:0000256" key="10">
    <source>
        <dbReference type="ARBA" id="ARBA00022840"/>
    </source>
</evidence>
<feature type="transmembrane region" description="Helical" evidence="14">
    <location>
        <begin position="12"/>
        <end position="33"/>
    </location>
</feature>
<evidence type="ECO:0000256" key="1">
    <source>
        <dbReference type="ARBA" id="ARBA00000085"/>
    </source>
</evidence>
<evidence type="ECO:0000313" key="16">
    <source>
        <dbReference type="EMBL" id="ALX50244.1"/>
    </source>
</evidence>
<dbReference type="RefSeq" id="WP_068447550.1">
    <property type="nucleotide sequence ID" value="NZ_CP013862.1"/>
</dbReference>
<keyword evidence="4" id="KW-1003">Cell membrane</keyword>
<keyword evidence="6" id="KW-0808">Transferase</keyword>
<dbReference type="GO" id="GO:0000155">
    <property type="term" value="F:phosphorelay sensor kinase activity"/>
    <property type="evidence" value="ECO:0007669"/>
    <property type="project" value="InterPro"/>
</dbReference>
<feature type="domain" description="Histidine kinase" evidence="15">
    <location>
        <begin position="333"/>
        <end position="528"/>
    </location>
</feature>
<dbReference type="InterPro" id="IPR035965">
    <property type="entry name" value="PAS-like_dom_sf"/>
</dbReference>
<keyword evidence="9 16" id="KW-0418">Kinase</keyword>
<dbReference type="InterPro" id="IPR029151">
    <property type="entry name" value="Sensor-like_sf"/>
</dbReference>
<keyword evidence="12" id="KW-0902">Two-component regulatory system</keyword>
<dbReference type="InterPro" id="IPR003594">
    <property type="entry name" value="HATPase_dom"/>
</dbReference>
<dbReference type="InterPro" id="IPR036890">
    <property type="entry name" value="HATPase_C_sf"/>
</dbReference>
<comment type="catalytic activity">
    <reaction evidence="1">
        <text>ATP + protein L-histidine = ADP + protein N-phospho-L-histidine.</text>
        <dbReference type="EC" id="2.7.13.3"/>
    </reaction>
</comment>
<evidence type="ECO:0000313" key="17">
    <source>
        <dbReference type="Proteomes" id="UP000050331"/>
    </source>
</evidence>
<dbReference type="GO" id="GO:0005886">
    <property type="term" value="C:plasma membrane"/>
    <property type="evidence" value="ECO:0007669"/>
    <property type="project" value="UniProtKB-SubCell"/>
</dbReference>
<keyword evidence="11 14" id="KW-1133">Transmembrane helix</keyword>
<reference evidence="16 17" key="1">
    <citation type="submission" date="2016-01" db="EMBL/GenBank/DDBJ databases">
        <title>Complete genome sequence of strain Lentibacillus amyloliquefaciens LAM0015T isolated from saline sediment.</title>
        <authorList>
            <person name="Wang J.-L."/>
            <person name="He M.-X."/>
        </authorList>
    </citation>
    <scope>NUCLEOTIDE SEQUENCE [LARGE SCALE GENOMIC DNA]</scope>
    <source>
        <strain evidence="16 17">LAM0015</strain>
    </source>
</reference>
<evidence type="ECO:0000256" key="14">
    <source>
        <dbReference type="SAM" id="Phobius"/>
    </source>
</evidence>
<dbReference type="SMART" id="SM00387">
    <property type="entry name" value="HATPase_c"/>
    <property type="match status" value="1"/>
</dbReference>
<dbReference type="Gene3D" id="1.10.287.130">
    <property type="match status" value="1"/>
</dbReference>
<dbReference type="SUPFAM" id="SSF55785">
    <property type="entry name" value="PYP-like sensor domain (PAS domain)"/>
    <property type="match status" value="1"/>
</dbReference>
<evidence type="ECO:0000256" key="7">
    <source>
        <dbReference type="ARBA" id="ARBA00022692"/>
    </source>
</evidence>
<keyword evidence="13 14" id="KW-0472">Membrane</keyword>
<dbReference type="PROSITE" id="PS50109">
    <property type="entry name" value="HIS_KIN"/>
    <property type="match status" value="1"/>
</dbReference>
<dbReference type="EMBL" id="CP013862">
    <property type="protein sequence ID" value="ALX50244.1"/>
    <property type="molecule type" value="Genomic_DNA"/>
</dbReference>
<dbReference type="InterPro" id="IPR005467">
    <property type="entry name" value="His_kinase_dom"/>
</dbReference>
<evidence type="ECO:0000256" key="8">
    <source>
        <dbReference type="ARBA" id="ARBA00022741"/>
    </source>
</evidence>
<dbReference type="SUPFAM" id="SSF103190">
    <property type="entry name" value="Sensory domain-like"/>
    <property type="match status" value="1"/>
</dbReference>
<keyword evidence="17" id="KW-1185">Reference proteome</keyword>
<evidence type="ECO:0000256" key="13">
    <source>
        <dbReference type="ARBA" id="ARBA00023136"/>
    </source>
</evidence>
<keyword evidence="5" id="KW-0597">Phosphoprotein</keyword>
<dbReference type="OrthoDB" id="9792686at2"/>